<dbReference type="Proteomes" id="UP000005466">
    <property type="component" value="Unassembled WGS sequence"/>
</dbReference>
<accession>E7PH86</accession>
<protein>
    <submittedName>
        <fullName evidence="1">Uncharacterized protein</fullName>
    </submittedName>
</protein>
<sequence>MSLLAYQRLLRENSSRVRSDFIKSAVPLITQEVAMVLPAEDIIIEREMRSSGPSITIHTSVGEVNEKRVMQLHGLSSEEAQAFFVRD</sequence>
<dbReference type="EMBL" id="ADWY01001756">
    <property type="protein sequence ID" value="EGH17436.1"/>
    <property type="molecule type" value="Genomic_DNA"/>
</dbReference>
<evidence type="ECO:0000313" key="1">
    <source>
        <dbReference type="EMBL" id="EGH17436.1"/>
    </source>
</evidence>
<dbReference type="AlphaFoldDB" id="E7PH86"/>
<proteinExistence type="predicted"/>
<name>E7PH86_PSESG</name>
<comment type="caution">
    <text evidence="1">The sequence shown here is derived from an EMBL/GenBank/DDBJ whole genome shotgun (WGS) entry which is preliminary data.</text>
</comment>
<gene>
    <name evidence="1" type="ORF">Pgy4_31181</name>
</gene>
<reference evidence="1 2" key="1">
    <citation type="journal article" date="2011" name="PLoS Pathog.">
        <title>Dynamic evolution of pathogenicity revealed by sequencing and comparative genomics of 19 Pseudomonas syringae isolates.</title>
        <authorList>
            <person name="Baltrus D.A."/>
            <person name="Nishimura M.T."/>
            <person name="Romanchuk A."/>
            <person name="Chang J.H."/>
            <person name="Mukhtar M.S."/>
            <person name="Cherkis K."/>
            <person name="Roach J."/>
            <person name="Grant S.R."/>
            <person name="Jones C.D."/>
            <person name="Dangl J.L."/>
        </authorList>
    </citation>
    <scope>NUCLEOTIDE SEQUENCE [LARGE SCALE GENOMIC DNA]</scope>
    <source>
        <strain evidence="2">race 4</strain>
    </source>
</reference>
<evidence type="ECO:0000313" key="2">
    <source>
        <dbReference type="Proteomes" id="UP000005466"/>
    </source>
</evidence>
<organism evidence="1 2">
    <name type="scientific">Pseudomonas savastanoi pv. glycinea str. race 4</name>
    <dbReference type="NCBI Taxonomy" id="875330"/>
    <lineage>
        <taxon>Bacteria</taxon>
        <taxon>Pseudomonadati</taxon>
        <taxon>Pseudomonadota</taxon>
        <taxon>Gammaproteobacteria</taxon>
        <taxon>Pseudomonadales</taxon>
        <taxon>Pseudomonadaceae</taxon>
        <taxon>Pseudomonas</taxon>
    </lineage>
</organism>
<dbReference type="HOGENOM" id="CLU_2480964_0_0_6"/>
<dbReference type="BioCyc" id="PSYR875330:G11XH-5927-MONOMER"/>